<dbReference type="CDD" id="cd16027">
    <property type="entry name" value="SGSH"/>
    <property type="match status" value="1"/>
</dbReference>
<dbReference type="Proteomes" id="UP001202961">
    <property type="component" value="Unassembled WGS sequence"/>
</dbReference>
<dbReference type="InterPro" id="IPR000917">
    <property type="entry name" value="Sulfatase_N"/>
</dbReference>
<dbReference type="PANTHER" id="PTHR42693:SF53">
    <property type="entry name" value="ENDO-4-O-SULFATASE"/>
    <property type="match status" value="1"/>
</dbReference>
<dbReference type="RefSeq" id="WP_250932018.1">
    <property type="nucleotide sequence ID" value="NZ_JAMQBK010000079.1"/>
</dbReference>
<sequence>MPLTISAVPRGVFLTGHRFPTVPPKIPHSPSGDEVFVKQSVLFLASATPVRCTAFAVSLFATVLAMPAIAQSNHANATRPNIVWIMSEDNSKHYLKHFDINGVETPAIESMAAHGITFDRAFSNAPVCSVARSTLITGCYGPRIGAQFHRRSQPVPLPEGLEMFPVYLRDVGYYTTNNSKTDYNAIAGEKPWDESSKKASWKNRPEPGTPFFHVETHADSHESRLHFGEAATSKPTAFSQDDVHVPPYLPDTKLVRFTAAYYRDRISAIDAKVAQTLEELKQAGELENTFVFYFGDHGGVLPRSKGYLFEAGLHVPFVVRVPEKYRELTGRELGSRTNGFVSFIDFAPTVLSLAGVEAPEAMDGIAFLGRGVSPASVDTRDSTFSYADRMDEKYDLVRAVRVGNWKYIRYFEAQYPNALDNEYRYNMLAYQQWQRLASEANLAPAQLAFFRTRPVEALFDLSNDPDEVENLASSAEHGSRLMEMRKRLMDHLKSTNDLSFFPEAIFLREGRQNPVEFGAENAATIAKYIDTVNIALMPWGQSTTPLIAAMNSGDPWVRYWAFCAASSKVAGDSAARTAAMADESLLKLASRQTLDSEPLVAARAVEFLAILGKVDPRDVLIRSVKRSQDEVEALQVLNIAAFIHANGTSDYPIDPDAFEFSFPVDPKGEISRRLRHFADSRP</sequence>
<dbReference type="Gene3D" id="3.40.720.10">
    <property type="entry name" value="Alkaline Phosphatase, subunit A"/>
    <property type="match status" value="1"/>
</dbReference>
<evidence type="ECO:0000313" key="5">
    <source>
        <dbReference type="Proteomes" id="UP001202961"/>
    </source>
</evidence>
<dbReference type="InterPro" id="IPR050738">
    <property type="entry name" value="Sulfatase"/>
</dbReference>
<dbReference type="PANTHER" id="PTHR42693">
    <property type="entry name" value="ARYLSULFATASE FAMILY MEMBER"/>
    <property type="match status" value="1"/>
</dbReference>
<comment type="similarity">
    <text evidence="1">Belongs to the sulfatase family.</text>
</comment>
<keyword evidence="5" id="KW-1185">Reference proteome</keyword>
<organism evidence="4 5">
    <name type="scientific">Aporhodopirellula aestuarii</name>
    <dbReference type="NCBI Taxonomy" id="2950107"/>
    <lineage>
        <taxon>Bacteria</taxon>
        <taxon>Pseudomonadati</taxon>
        <taxon>Planctomycetota</taxon>
        <taxon>Planctomycetia</taxon>
        <taxon>Pirellulales</taxon>
        <taxon>Pirellulaceae</taxon>
        <taxon>Aporhodopirellula</taxon>
    </lineage>
</organism>
<feature type="domain" description="Sulfatase N-terminal" evidence="3">
    <location>
        <begin position="80"/>
        <end position="356"/>
    </location>
</feature>
<keyword evidence="2" id="KW-0378">Hydrolase</keyword>
<comment type="caution">
    <text evidence="4">The sequence shown here is derived from an EMBL/GenBank/DDBJ whole genome shotgun (WGS) entry which is preliminary data.</text>
</comment>
<proteinExistence type="inferred from homology"/>
<evidence type="ECO:0000259" key="3">
    <source>
        <dbReference type="Pfam" id="PF00884"/>
    </source>
</evidence>
<dbReference type="EMBL" id="JAMQBK010000079">
    <property type="protein sequence ID" value="MCM2374132.1"/>
    <property type="molecule type" value="Genomic_DNA"/>
</dbReference>
<dbReference type="Pfam" id="PF00884">
    <property type="entry name" value="Sulfatase"/>
    <property type="match status" value="1"/>
</dbReference>
<dbReference type="InterPro" id="IPR017850">
    <property type="entry name" value="Alkaline_phosphatase_core_sf"/>
</dbReference>
<evidence type="ECO:0000256" key="2">
    <source>
        <dbReference type="ARBA" id="ARBA00022801"/>
    </source>
</evidence>
<name>A0ABT0UBD2_9BACT</name>
<accession>A0ABT0UBD2</accession>
<protein>
    <submittedName>
        <fullName evidence="4">Sulfatase</fullName>
    </submittedName>
</protein>
<reference evidence="4 5" key="1">
    <citation type="journal article" date="2022" name="Syst. Appl. Microbiol.">
        <title>Rhodopirellula aestuarii sp. nov., a novel member of the genus Rhodopirellula isolated from brackish sediments collected in the Tagus River estuary, Portugal.</title>
        <authorList>
            <person name="Vitorino I.R."/>
            <person name="Klimek D."/>
            <person name="Calusinska M."/>
            <person name="Lobo-da-Cunha A."/>
            <person name="Vasconcelos V."/>
            <person name="Lage O.M."/>
        </authorList>
    </citation>
    <scope>NUCLEOTIDE SEQUENCE [LARGE SCALE GENOMIC DNA]</scope>
    <source>
        <strain evidence="4 5">ICT_H3.1</strain>
    </source>
</reference>
<gene>
    <name evidence="4" type="ORF">NB063_26250</name>
</gene>
<dbReference type="SUPFAM" id="SSF53649">
    <property type="entry name" value="Alkaline phosphatase-like"/>
    <property type="match status" value="1"/>
</dbReference>
<evidence type="ECO:0000256" key="1">
    <source>
        <dbReference type="ARBA" id="ARBA00008779"/>
    </source>
</evidence>
<evidence type="ECO:0000313" key="4">
    <source>
        <dbReference type="EMBL" id="MCM2374132.1"/>
    </source>
</evidence>